<dbReference type="Proteomes" id="UP000694548">
    <property type="component" value="Chromosome sgr17"/>
</dbReference>
<dbReference type="GO" id="GO:0003779">
    <property type="term" value="F:actin binding"/>
    <property type="evidence" value="ECO:0007669"/>
    <property type="project" value="UniProtKB-KW"/>
</dbReference>
<keyword evidence="6" id="KW-0206">Cytoskeleton</keyword>
<keyword evidence="9" id="KW-1185">Reference proteome</keyword>
<evidence type="ECO:0000256" key="1">
    <source>
        <dbReference type="ARBA" id="ARBA00004245"/>
    </source>
</evidence>
<keyword evidence="4" id="KW-0514">Muscle protein</keyword>
<dbReference type="GO" id="GO:0005856">
    <property type="term" value="C:cytoskeleton"/>
    <property type="evidence" value="ECO:0007669"/>
    <property type="project" value="UniProtKB-SubCell"/>
</dbReference>
<reference evidence="8" key="3">
    <citation type="submission" date="2025-09" db="UniProtKB">
        <authorList>
            <consortium name="Ensembl"/>
        </authorList>
    </citation>
    <scope>IDENTIFICATION</scope>
</reference>
<keyword evidence="3 7" id="KW-0175">Coiled coil</keyword>
<dbReference type="Pfam" id="PF00261">
    <property type="entry name" value="Tropomyosin"/>
    <property type="match status" value="1"/>
</dbReference>
<dbReference type="AlphaFoldDB" id="A0A8C6Q578"/>
<gene>
    <name evidence="8" type="primary">TPM4</name>
    <name evidence="8" type="synonym">tpm4a</name>
</gene>
<evidence type="ECO:0000256" key="5">
    <source>
        <dbReference type="ARBA" id="ARBA00023203"/>
    </source>
</evidence>
<comment type="subcellular location">
    <subcellularLocation>
        <location evidence="1">Cytoplasm</location>
        <location evidence="1">Cytoskeleton</location>
    </subcellularLocation>
</comment>
<evidence type="ECO:0000256" key="2">
    <source>
        <dbReference type="ARBA" id="ARBA00009036"/>
    </source>
</evidence>
<sequence>MAGMNSLDAVKRKIQSLQQQADDAEDRAQVLQKELDSERELREKAEGDVAALNRRIQLVEEELDRAQERLATALQKLEEAEKAADESERGMKVIENRAMKDEEKMEIQEMQLKEAKHIAEEADRKYEEVARKLVILEGELERAEERAELSECKASDLEEELKNVTNNLKSLEAQAEKVRLGSVATTTFTHTCTHTHARTHARACVLIRYSLQGGNRFLCSLTGSSHTQYLTCFIVTPLPVRGAAQQHEQIFQQVATPSEGPLNRRLDLTFF</sequence>
<proteinExistence type="inferred from homology"/>
<evidence type="ECO:0000313" key="9">
    <source>
        <dbReference type="Proteomes" id="UP000694548"/>
    </source>
</evidence>
<dbReference type="PRINTS" id="PR00194">
    <property type="entry name" value="TROPOMYOSIN"/>
</dbReference>
<dbReference type="InterPro" id="IPR000533">
    <property type="entry name" value="Tropomyosin"/>
</dbReference>
<reference evidence="8" key="2">
    <citation type="submission" date="2025-08" db="UniProtKB">
        <authorList>
            <consortium name="Ensembl"/>
        </authorList>
    </citation>
    <scope>IDENTIFICATION</scope>
</reference>
<keyword evidence="6" id="KW-0963">Cytoplasm</keyword>
<evidence type="ECO:0000313" key="8">
    <source>
        <dbReference type="Ensembl" id="ENSNFUP00015053038.1"/>
    </source>
</evidence>
<organism evidence="8 9">
    <name type="scientific">Nothobranchius furzeri</name>
    <name type="common">Turquoise killifish</name>
    <dbReference type="NCBI Taxonomy" id="105023"/>
    <lineage>
        <taxon>Eukaryota</taxon>
        <taxon>Metazoa</taxon>
        <taxon>Chordata</taxon>
        <taxon>Craniata</taxon>
        <taxon>Vertebrata</taxon>
        <taxon>Euteleostomi</taxon>
        <taxon>Actinopterygii</taxon>
        <taxon>Neopterygii</taxon>
        <taxon>Teleostei</taxon>
        <taxon>Neoteleostei</taxon>
        <taxon>Acanthomorphata</taxon>
        <taxon>Ovalentaria</taxon>
        <taxon>Atherinomorphae</taxon>
        <taxon>Cyprinodontiformes</taxon>
        <taxon>Nothobranchiidae</taxon>
        <taxon>Nothobranchius</taxon>
    </lineage>
</organism>
<dbReference type="Ensembl" id="ENSNFUT00015055295.1">
    <property type="protein sequence ID" value="ENSNFUP00015053038.1"/>
    <property type="gene ID" value="ENSNFUG00015024661.1"/>
</dbReference>
<evidence type="ECO:0000256" key="6">
    <source>
        <dbReference type="ARBA" id="ARBA00023212"/>
    </source>
</evidence>
<reference evidence="8" key="1">
    <citation type="submission" date="2014-08" db="EMBL/GenBank/DDBJ databases">
        <authorList>
            <person name="Senf B."/>
            <person name="Petzold A."/>
            <person name="Downie B.R."/>
            <person name="Koch P."/>
            <person name="Platzer M."/>
        </authorList>
    </citation>
    <scope>NUCLEOTIDE SEQUENCE [LARGE SCALE GENOMIC DNA]</scope>
    <source>
        <strain evidence="8">GRZ</strain>
    </source>
</reference>
<accession>A0A8C6Q578</accession>
<protein>
    <submittedName>
        <fullName evidence="8">Tropomyosin 4a</fullName>
    </submittedName>
</protein>
<dbReference type="GeneTree" id="ENSGT01030000234542"/>
<dbReference type="FunFam" id="1.20.5.170:FF:000001">
    <property type="entry name" value="Tropomyosin alpha-1 chain isoform 1"/>
    <property type="match status" value="1"/>
</dbReference>
<name>A0A8C6Q578_NOTFU</name>
<evidence type="ECO:0000256" key="3">
    <source>
        <dbReference type="ARBA" id="ARBA00023054"/>
    </source>
</evidence>
<feature type="coiled-coil region" evidence="7">
    <location>
        <begin position="7"/>
        <end position="181"/>
    </location>
</feature>
<keyword evidence="5" id="KW-0009">Actin-binding</keyword>
<evidence type="ECO:0000256" key="7">
    <source>
        <dbReference type="SAM" id="Coils"/>
    </source>
</evidence>
<dbReference type="PANTHER" id="PTHR19269">
    <property type="entry name" value="TROPOMYOSIN"/>
    <property type="match status" value="1"/>
</dbReference>
<evidence type="ECO:0000256" key="4">
    <source>
        <dbReference type="ARBA" id="ARBA00023179"/>
    </source>
</evidence>
<comment type="similarity">
    <text evidence="2">Belongs to the tropomyosin family.</text>
</comment>
<dbReference type="Gene3D" id="1.20.5.170">
    <property type="match status" value="1"/>
</dbReference>
<dbReference type="SUPFAM" id="SSF57997">
    <property type="entry name" value="Tropomyosin"/>
    <property type="match status" value="1"/>
</dbReference>
<dbReference type="FunFam" id="1.20.5.340:FF:000001">
    <property type="entry name" value="Tropomyosin alpha-1 chain isoform 2"/>
    <property type="match status" value="1"/>
</dbReference>